<evidence type="ECO:0000256" key="2">
    <source>
        <dbReference type="PROSITE-ProRule" id="PRU00169"/>
    </source>
</evidence>
<keyword evidence="1" id="KW-0378">Hydrolase</keyword>
<comment type="caution">
    <text evidence="5">The sequence shown here is derived from an EMBL/GenBank/DDBJ whole genome shotgun (WGS) entry which is preliminary data.</text>
</comment>
<reference evidence="5" key="1">
    <citation type="submission" date="2021-05" db="EMBL/GenBank/DDBJ databases">
        <authorList>
            <person name="Pietrasiak N."/>
            <person name="Ward R."/>
            <person name="Stajich J.E."/>
            <person name="Kurbessoian T."/>
        </authorList>
    </citation>
    <scope>NUCLEOTIDE SEQUENCE</scope>
    <source>
        <strain evidence="5">GSE-TBD4-15B</strain>
    </source>
</reference>
<dbReference type="GO" id="GO:0000160">
    <property type="term" value="P:phosphorelay signal transduction system"/>
    <property type="evidence" value="ECO:0007669"/>
    <property type="project" value="InterPro"/>
</dbReference>
<dbReference type="SUPFAM" id="SSF52172">
    <property type="entry name" value="CheY-like"/>
    <property type="match status" value="1"/>
</dbReference>
<evidence type="ECO:0000259" key="4">
    <source>
        <dbReference type="PROSITE" id="PS50110"/>
    </source>
</evidence>
<reference evidence="5" key="2">
    <citation type="journal article" date="2022" name="Microbiol. Resour. Announc.">
        <title>Metagenome Sequencing to Explore Phylogenomics of Terrestrial Cyanobacteria.</title>
        <authorList>
            <person name="Ward R.D."/>
            <person name="Stajich J.E."/>
            <person name="Johansen J.R."/>
            <person name="Huntemann M."/>
            <person name="Clum A."/>
            <person name="Foster B."/>
            <person name="Foster B."/>
            <person name="Roux S."/>
            <person name="Palaniappan K."/>
            <person name="Varghese N."/>
            <person name="Mukherjee S."/>
            <person name="Reddy T.B.K."/>
            <person name="Daum C."/>
            <person name="Copeland A."/>
            <person name="Chen I.A."/>
            <person name="Ivanova N.N."/>
            <person name="Kyrpides N.C."/>
            <person name="Shapiro N."/>
            <person name="Eloe-Fadrosh E.A."/>
            <person name="Pietrasiak N."/>
        </authorList>
    </citation>
    <scope>NUCLEOTIDE SEQUENCE</scope>
    <source>
        <strain evidence="5">GSE-TBD4-15B</strain>
    </source>
</reference>
<dbReference type="PANTHER" id="PTHR43156">
    <property type="entry name" value="STAGE II SPORULATION PROTEIN E-RELATED"/>
    <property type="match status" value="1"/>
</dbReference>
<gene>
    <name evidence="5" type="ORF">KME07_10560</name>
</gene>
<keyword evidence="2" id="KW-0597">Phosphoprotein</keyword>
<dbReference type="PANTHER" id="PTHR43156:SF2">
    <property type="entry name" value="STAGE II SPORULATION PROTEIN E"/>
    <property type="match status" value="1"/>
</dbReference>
<dbReference type="InterPro" id="IPR036457">
    <property type="entry name" value="PPM-type-like_dom_sf"/>
</dbReference>
<dbReference type="Pfam" id="PF07228">
    <property type="entry name" value="SpoIIE"/>
    <property type="match status" value="1"/>
</dbReference>
<organism evidence="5 6">
    <name type="scientific">Pegethrix bostrychoides GSE-TBD4-15B</name>
    <dbReference type="NCBI Taxonomy" id="2839662"/>
    <lineage>
        <taxon>Bacteria</taxon>
        <taxon>Bacillati</taxon>
        <taxon>Cyanobacteriota</taxon>
        <taxon>Cyanophyceae</taxon>
        <taxon>Oculatellales</taxon>
        <taxon>Oculatellaceae</taxon>
        <taxon>Pegethrix</taxon>
    </lineage>
</organism>
<evidence type="ECO:0000256" key="1">
    <source>
        <dbReference type="ARBA" id="ARBA00022801"/>
    </source>
</evidence>
<dbReference type="PROSITE" id="PS50110">
    <property type="entry name" value="RESPONSE_REGULATORY"/>
    <property type="match status" value="1"/>
</dbReference>
<dbReference type="Proteomes" id="UP000707356">
    <property type="component" value="Unassembled WGS sequence"/>
</dbReference>
<dbReference type="Pfam" id="PF00072">
    <property type="entry name" value="Response_reg"/>
    <property type="match status" value="1"/>
</dbReference>
<dbReference type="EMBL" id="JAHHHV010000064">
    <property type="protein sequence ID" value="MBW4465863.1"/>
    <property type="molecule type" value="Genomic_DNA"/>
</dbReference>
<proteinExistence type="predicted"/>
<accession>A0A951PAK4</accession>
<dbReference type="SMART" id="SM00448">
    <property type="entry name" value="REC"/>
    <property type="match status" value="1"/>
</dbReference>
<dbReference type="InterPro" id="IPR001932">
    <property type="entry name" value="PPM-type_phosphatase-like_dom"/>
</dbReference>
<dbReference type="SMART" id="SM00331">
    <property type="entry name" value="PP2C_SIG"/>
    <property type="match status" value="1"/>
</dbReference>
<dbReference type="GO" id="GO:0016791">
    <property type="term" value="F:phosphatase activity"/>
    <property type="evidence" value="ECO:0007669"/>
    <property type="project" value="TreeGrafter"/>
</dbReference>
<evidence type="ECO:0000256" key="3">
    <source>
        <dbReference type="SAM" id="Coils"/>
    </source>
</evidence>
<keyword evidence="3" id="KW-0175">Coiled coil</keyword>
<dbReference type="InterPro" id="IPR011006">
    <property type="entry name" value="CheY-like_superfamily"/>
</dbReference>
<name>A0A951PAK4_9CYAN</name>
<dbReference type="AlphaFoldDB" id="A0A951PAK4"/>
<evidence type="ECO:0000313" key="6">
    <source>
        <dbReference type="Proteomes" id="UP000707356"/>
    </source>
</evidence>
<dbReference type="Gene3D" id="3.40.50.2300">
    <property type="match status" value="1"/>
</dbReference>
<feature type="coiled-coil region" evidence="3">
    <location>
        <begin position="121"/>
        <end position="152"/>
    </location>
</feature>
<feature type="modified residue" description="4-aspartylphosphate" evidence="2">
    <location>
        <position position="52"/>
    </location>
</feature>
<feature type="domain" description="Response regulatory" evidence="4">
    <location>
        <begin position="3"/>
        <end position="119"/>
    </location>
</feature>
<dbReference type="InterPro" id="IPR052016">
    <property type="entry name" value="Bact_Sigma-Reg"/>
</dbReference>
<protein>
    <submittedName>
        <fullName evidence="5">SpoIIE family protein phosphatase</fullName>
    </submittedName>
</protein>
<dbReference type="Gene3D" id="3.60.40.10">
    <property type="entry name" value="PPM-type phosphatase domain"/>
    <property type="match status" value="1"/>
</dbReference>
<dbReference type="InterPro" id="IPR001789">
    <property type="entry name" value="Sig_transdc_resp-reg_receiver"/>
</dbReference>
<evidence type="ECO:0000313" key="5">
    <source>
        <dbReference type="EMBL" id="MBW4465863.1"/>
    </source>
</evidence>
<sequence length="385" mass="42916">MFKILVVDDDPVIQLVLQKTLRQQGYEVIMSNSGQQGLELARQSSPALIICDWLMPGLDGIEVCRQIKAEPRLSSTFFILLTSLSDVDDRVMGLDAGADDILTKPVEVGELLARVRAGLRLYQAAQQLQALAQDLQNQKERLEAELFEAGDYIRSLLPAPLTGSIRSESLFIPCKQLGGDCFDYYWLDPDYLMVYLLDVSGHGLGAALLSVSIQNLIRSQSLPDINFYRPEDVLRGLNEIFQMSDQHPRYFSLWYGVYNRAQRRLTYASAGHPPAVLISGDHATGDLQVQQLKTRSAPIGMLSDSKYSSAFCQIEQPSRLLIFSDGGYELKQTNGEFWSLDQFIDLLTQHACANRGLAAILPEIQAITGSETFEDDFALLELIVS</sequence>